<evidence type="ECO:0000256" key="8">
    <source>
        <dbReference type="SAM" id="MobiDB-lite"/>
    </source>
</evidence>
<evidence type="ECO:0000256" key="1">
    <source>
        <dbReference type="ARBA" id="ARBA00005032"/>
    </source>
</evidence>
<feature type="region of interest" description="Disordered" evidence="8">
    <location>
        <begin position="1"/>
        <end position="66"/>
    </location>
</feature>
<dbReference type="SUPFAM" id="SSF54495">
    <property type="entry name" value="UBC-like"/>
    <property type="match status" value="1"/>
</dbReference>
<gene>
    <name evidence="10" type="ORF">ACHAWU_001789</name>
</gene>
<sequence length="242" mass="26288">MLALKKKREAEAKAKAEAEAAAATASDGGAGGAVQSPGSAPTSATTTSSSTTSSSSGPSNNNNWSLLGVAGKKTKAGGSAMNGQKKRTPGEIRIQKDIAELDGGRVANIEFPNPNDLTVFHVSITPDSGFWKNATYKFKFDIPDHYPHTPPKVHCETKIYHPNINLEGKVCLNILREDWKPVLDINAVIYGLIFLFYEPNPDDPLNHEAAELFRKDVQQFERLVQRTLRGGILDGVNFERLV</sequence>
<evidence type="ECO:0000256" key="4">
    <source>
        <dbReference type="ARBA" id="ARBA00022786"/>
    </source>
</evidence>
<evidence type="ECO:0000313" key="11">
    <source>
        <dbReference type="Proteomes" id="UP001530293"/>
    </source>
</evidence>
<dbReference type="SMART" id="SM00212">
    <property type="entry name" value="UBCc"/>
    <property type="match status" value="1"/>
</dbReference>
<comment type="pathway">
    <text evidence="1">Protein modification; protein neddylation.</text>
</comment>
<evidence type="ECO:0000256" key="5">
    <source>
        <dbReference type="ARBA" id="ARBA00022840"/>
    </source>
</evidence>
<dbReference type="Proteomes" id="UP001530293">
    <property type="component" value="Unassembled WGS sequence"/>
</dbReference>
<keyword evidence="11" id="KW-1185">Reference proteome</keyword>
<reference evidence="10 11" key="1">
    <citation type="submission" date="2024-10" db="EMBL/GenBank/DDBJ databases">
        <title>Updated reference genomes for cyclostephanoid diatoms.</title>
        <authorList>
            <person name="Roberts W.R."/>
            <person name="Alverson A.J."/>
        </authorList>
    </citation>
    <scope>NUCLEOTIDE SEQUENCE [LARGE SCALE GENOMIC DNA]</scope>
    <source>
        <strain evidence="10 11">AJA232-27</strain>
    </source>
</reference>
<dbReference type="Pfam" id="PF00179">
    <property type="entry name" value="UQ_con"/>
    <property type="match status" value="1"/>
</dbReference>
<dbReference type="EMBL" id="JALLBG020000302">
    <property type="protein sequence ID" value="KAL3756586.1"/>
    <property type="molecule type" value="Genomic_DNA"/>
</dbReference>
<dbReference type="GO" id="GO:0019788">
    <property type="term" value="F:NEDD8 transferase activity"/>
    <property type="evidence" value="ECO:0007669"/>
    <property type="project" value="UniProtKB-ARBA"/>
</dbReference>
<evidence type="ECO:0000256" key="2">
    <source>
        <dbReference type="ARBA" id="ARBA00022679"/>
    </source>
</evidence>
<dbReference type="PANTHER" id="PTHR24067">
    <property type="entry name" value="UBIQUITIN-CONJUGATING ENZYME E2"/>
    <property type="match status" value="1"/>
</dbReference>
<evidence type="ECO:0000256" key="3">
    <source>
        <dbReference type="ARBA" id="ARBA00022741"/>
    </source>
</evidence>
<keyword evidence="4 7" id="KW-0833">Ubl conjugation pathway</keyword>
<keyword evidence="3 7" id="KW-0547">Nucleotide-binding</keyword>
<evidence type="ECO:0000256" key="6">
    <source>
        <dbReference type="PROSITE-ProRule" id="PRU10133"/>
    </source>
</evidence>
<dbReference type="PROSITE" id="PS50127">
    <property type="entry name" value="UBC_2"/>
    <property type="match status" value="1"/>
</dbReference>
<feature type="compositionally biased region" description="Low complexity" evidence="8">
    <location>
        <begin position="36"/>
        <end position="59"/>
    </location>
</feature>
<evidence type="ECO:0000259" key="9">
    <source>
        <dbReference type="PROSITE" id="PS50127"/>
    </source>
</evidence>
<name>A0ABD3LXZ1_9STRA</name>
<feature type="domain" description="UBC core" evidence="9">
    <location>
        <begin position="89"/>
        <end position="233"/>
    </location>
</feature>
<evidence type="ECO:0000313" key="10">
    <source>
        <dbReference type="EMBL" id="KAL3756586.1"/>
    </source>
</evidence>
<protein>
    <recommendedName>
        <fullName evidence="9">UBC core domain-containing protein</fullName>
    </recommendedName>
</protein>
<comment type="similarity">
    <text evidence="7">Belongs to the ubiquitin-conjugating enzyme family.</text>
</comment>
<proteinExistence type="inferred from homology"/>
<dbReference type="InterPro" id="IPR050113">
    <property type="entry name" value="Ub_conjugating_enzyme"/>
</dbReference>
<dbReference type="InterPro" id="IPR023313">
    <property type="entry name" value="UBQ-conjugating_AS"/>
</dbReference>
<dbReference type="FunFam" id="3.10.110.10:FF:000005">
    <property type="entry name" value="NEDD8-conjugating enzyme Ubc12"/>
    <property type="match status" value="1"/>
</dbReference>
<keyword evidence="5 7" id="KW-0067">ATP-binding</keyword>
<dbReference type="InterPro" id="IPR016135">
    <property type="entry name" value="UBQ-conjugating_enzyme/RWD"/>
</dbReference>
<dbReference type="CDD" id="cd23794">
    <property type="entry name" value="UBCc_UBE2F_UBE2M"/>
    <property type="match status" value="1"/>
</dbReference>
<organism evidence="10 11">
    <name type="scientific">Discostella pseudostelligera</name>
    <dbReference type="NCBI Taxonomy" id="259834"/>
    <lineage>
        <taxon>Eukaryota</taxon>
        <taxon>Sar</taxon>
        <taxon>Stramenopiles</taxon>
        <taxon>Ochrophyta</taxon>
        <taxon>Bacillariophyta</taxon>
        <taxon>Coscinodiscophyceae</taxon>
        <taxon>Thalassiosirophycidae</taxon>
        <taxon>Stephanodiscales</taxon>
        <taxon>Stephanodiscaceae</taxon>
        <taxon>Discostella</taxon>
    </lineage>
</organism>
<evidence type="ECO:0000256" key="7">
    <source>
        <dbReference type="RuleBase" id="RU362109"/>
    </source>
</evidence>
<dbReference type="InterPro" id="IPR000608">
    <property type="entry name" value="UBC"/>
</dbReference>
<comment type="caution">
    <text evidence="10">The sequence shown here is derived from an EMBL/GenBank/DDBJ whole genome shotgun (WGS) entry which is preliminary data.</text>
</comment>
<dbReference type="AlphaFoldDB" id="A0ABD3LXZ1"/>
<dbReference type="Gene3D" id="3.10.110.10">
    <property type="entry name" value="Ubiquitin Conjugating Enzyme"/>
    <property type="match status" value="1"/>
</dbReference>
<accession>A0ABD3LXZ1</accession>
<keyword evidence="2" id="KW-0808">Transferase</keyword>
<dbReference type="PROSITE" id="PS00183">
    <property type="entry name" value="UBC_1"/>
    <property type="match status" value="1"/>
</dbReference>
<feature type="compositionally biased region" description="Basic and acidic residues" evidence="8">
    <location>
        <begin position="8"/>
        <end position="18"/>
    </location>
</feature>
<feature type="active site" description="Glycyl thioester intermediate" evidence="6">
    <location>
        <position position="171"/>
    </location>
</feature>
<dbReference type="GO" id="GO:0005524">
    <property type="term" value="F:ATP binding"/>
    <property type="evidence" value="ECO:0007669"/>
    <property type="project" value="UniProtKB-UniRule"/>
</dbReference>